<dbReference type="Proteomes" id="UP000036681">
    <property type="component" value="Unplaced"/>
</dbReference>
<sequence>MSLSWQPNRPCILLKWPSASILLDCAVDFATLSSFLPLNTKARFVLLTRKPFYFYTKINDKCCYILIISHSLEDIKSR</sequence>
<proteinExistence type="predicted"/>
<accession>A0A0M3IT17</accession>
<dbReference type="WBParaSite" id="ALUE_0002189501-mRNA-1">
    <property type="protein sequence ID" value="ALUE_0002189501-mRNA-1"/>
    <property type="gene ID" value="ALUE_0002189501"/>
</dbReference>
<name>A0A0M3IT17_ASCLU</name>
<keyword evidence="1" id="KW-1185">Reference proteome</keyword>
<protein>
    <submittedName>
        <fullName evidence="2">Ovule protein</fullName>
    </submittedName>
</protein>
<evidence type="ECO:0000313" key="2">
    <source>
        <dbReference type="WBParaSite" id="ALUE_0002189501-mRNA-1"/>
    </source>
</evidence>
<evidence type="ECO:0000313" key="1">
    <source>
        <dbReference type="Proteomes" id="UP000036681"/>
    </source>
</evidence>
<dbReference type="AlphaFoldDB" id="A0A0M3IT17"/>
<reference evidence="2" key="1">
    <citation type="submission" date="2017-02" db="UniProtKB">
        <authorList>
            <consortium name="WormBaseParasite"/>
        </authorList>
    </citation>
    <scope>IDENTIFICATION</scope>
</reference>
<organism evidence="1 2">
    <name type="scientific">Ascaris lumbricoides</name>
    <name type="common">Giant roundworm</name>
    <dbReference type="NCBI Taxonomy" id="6252"/>
    <lineage>
        <taxon>Eukaryota</taxon>
        <taxon>Metazoa</taxon>
        <taxon>Ecdysozoa</taxon>
        <taxon>Nematoda</taxon>
        <taxon>Chromadorea</taxon>
        <taxon>Rhabditida</taxon>
        <taxon>Spirurina</taxon>
        <taxon>Ascaridomorpha</taxon>
        <taxon>Ascaridoidea</taxon>
        <taxon>Ascarididae</taxon>
        <taxon>Ascaris</taxon>
    </lineage>
</organism>